<gene>
    <name evidence="2" type="ORF">COCMIDRAFT_96794</name>
</gene>
<feature type="transmembrane region" description="Helical" evidence="1">
    <location>
        <begin position="6"/>
        <end position="28"/>
    </location>
</feature>
<dbReference type="KEGG" id="bor:COCMIDRAFT_96794"/>
<dbReference type="HOGENOM" id="CLU_025462_2_0_1"/>
<dbReference type="RefSeq" id="XP_007688494.1">
    <property type="nucleotide sequence ID" value="XM_007690304.1"/>
</dbReference>
<proteinExistence type="predicted"/>
<dbReference type="Proteomes" id="UP000054032">
    <property type="component" value="Unassembled WGS sequence"/>
</dbReference>
<keyword evidence="1" id="KW-1133">Transmembrane helix</keyword>
<dbReference type="GeneID" id="19128919"/>
<reference evidence="2 3" key="1">
    <citation type="journal article" date="2013" name="PLoS Genet.">
        <title>Comparative genome structure, secondary metabolite, and effector coding capacity across Cochliobolus pathogens.</title>
        <authorList>
            <person name="Condon B.J."/>
            <person name="Leng Y."/>
            <person name="Wu D."/>
            <person name="Bushley K.E."/>
            <person name="Ohm R.A."/>
            <person name="Otillar R."/>
            <person name="Martin J."/>
            <person name="Schackwitz W."/>
            <person name="Grimwood J."/>
            <person name="MohdZainudin N."/>
            <person name="Xue C."/>
            <person name="Wang R."/>
            <person name="Manning V.A."/>
            <person name="Dhillon B."/>
            <person name="Tu Z.J."/>
            <person name="Steffenson B.J."/>
            <person name="Salamov A."/>
            <person name="Sun H."/>
            <person name="Lowry S."/>
            <person name="LaButti K."/>
            <person name="Han J."/>
            <person name="Copeland A."/>
            <person name="Lindquist E."/>
            <person name="Barry K."/>
            <person name="Schmutz J."/>
            <person name="Baker S.E."/>
            <person name="Ciuffetti L.M."/>
            <person name="Grigoriev I.V."/>
            <person name="Zhong S."/>
            <person name="Turgeon B.G."/>
        </authorList>
    </citation>
    <scope>NUCLEOTIDE SEQUENCE [LARGE SCALE GENOMIC DNA]</scope>
    <source>
        <strain evidence="2 3">ATCC 44560</strain>
    </source>
</reference>
<dbReference type="InterPro" id="IPR021848">
    <property type="entry name" value="HODM_asu-like"/>
</dbReference>
<dbReference type="OrthoDB" id="5043642at2759"/>
<dbReference type="AlphaFoldDB" id="W6Z4T4"/>
<keyword evidence="1" id="KW-0812">Transmembrane</keyword>
<protein>
    <submittedName>
        <fullName evidence="2">Uncharacterized protein</fullName>
    </submittedName>
</protein>
<accession>W6Z4T4</accession>
<keyword evidence="3" id="KW-1185">Reference proteome</keyword>
<evidence type="ECO:0000256" key="1">
    <source>
        <dbReference type="SAM" id="Phobius"/>
    </source>
</evidence>
<keyword evidence="1" id="KW-0472">Membrane</keyword>
<evidence type="ECO:0000313" key="3">
    <source>
        <dbReference type="Proteomes" id="UP000054032"/>
    </source>
</evidence>
<evidence type="ECO:0000313" key="2">
    <source>
        <dbReference type="EMBL" id="EUC44990.1"/>
    </source>
</evidence>
<sequence>MNQIIAGHFVGLLPWFLLLVLGVVLYAWNRRQPGQSIRGKQDVQPVAYVEKNPSVKEHSEAAYYSIEPLSDFDLETTEPLQLRPFKPKYHMTMALENTTLSDLVAMDNTYLERLDIRRQIIQDQRPEVIACKPQAISAVMELYEWAIGTYLPRRFPSIYSIVHLPPSEDTASTTYLKNHATNTLIPLHVTSPDLALQILGENIDTEFLLLQKQDNPSSQATEPYRLTAFINCFPAGFSTLSKLGLSLAAIHAPVPHYAEKLEKSMDRYFSALPVGKIVKRVNWSISTTGDLFCLAGAHMSESELEMPQEREKQEENVDLGKTVVRCERQTLHRLPRTGALVFGFKTYIYPIQQMRNEGNGLVLAEAIDGLGRGTVPKITVYKRQIVWGEKVKAFLRGEINA</sequence>
<dbReference type="EMBL" id="KI963993">
    <property type="protein sequence ID" value="EUC44990.1"/>
    <property type="molecule type" value="Genomic_DNA"/>
</dbReference>
<dbReference type="Pfam" id="PF11927">
    <property type="entry name" value="HODM_asu-like"/>
    <property type="match status" value="1"/>
</dbReference>
<dbReference type="eggNOG" id="ENOG502QU8C">
    <property type="taxonomic scope" value="Eukaryota"/>
</dbReference>
<name>W6Z4T4_COCMI</name>
<organism evidence="2 3">
    <name type="scientific">Bipolaris oryzae ATCC 44560</name>
    <dbReference type="NCBI Taxonomy" id="930090"/>
    <lineage>
        <taxon>Eukaryota</taxon>
        <taxon>Fungi</taxon>
        <taxon>Dikarya</taxon>
        <taxon>Ascomycota</taxon>
        <taxon>Pezizomycotina</taxon>
        <taxon>Dothideomycetes</taxon>
        <taxon>Pleosporomycetidae</taxon>
        <taxon>Pleosporales</taxon>
        <taxon>Pleosporineae</taxon>
        <taxon>Pleosporaceae</taxon>
        <taxon>Bipolaris</taxon>
    </lineage>
</organism>